<dbReference type="OrthoDB" id="10009287at2759"/>
<dbReference type="Proteomes" id="UP001652680">
    <property type="component" value="Unassembled WGS sequence"/>
</dbReference>
<dbReference type="RefSeq" id="XP_016973905.1">
    <property type="nucleotide sequence ID" value="XM_017118416.1"/>
</dbReference>
<reference evidence="5" key="2">
    <citation type="submission" date="2025-04" db="UniProtKB">
        <authorList>
            <consortium name="RefSeq"/>
        </authorList>
    </citation>
    <scope>IDENTIFICATION</scope>
</reference>
<proteinExistence type="predicted"/>
<reference evidence="4" key="1">
    <citation type="journal article" date="2021" name="Elife">
        <title>Highly contiguous assemblies of 101 drosophilid genomes.</title>
        <authorList>
            <person name="Kim B.Y."/>
            <person name="Wang J.R."/>
            <person name="Miller D.E."/>
            <person name="Barmina O."/>
            <person name="Delaney E."/>
            <person name="Thompson A."/>
            <person name="Comeault A.A."/>
            <person name="Peede D."/>
            <person name="D'Agostino E.R."/>
            <person name="Pelaez J."/>
            <person name="Aguilar J.M."/>
            <person name="Haji D."/>
            <person name="Matsunaga T."/>
            <person name="Armstrong E.E."/>
            <person name="Zych M."/>
            <person name="Ogawa Y."/>
            <person name="Stamenkovic-Radak M."/>
            <person name="Jelic M."/>
            <person name="Veselinovic M.S."/>
            <person name="Tanaskovic M."/>
            <person name="Eric P."/>
            <person name="Gao J.J."/>
            <person name="Katoh T.K."/>
            <person name="Toda M.J."/>
            <person name="Watabe H."/>
            <person name="Watada M."/>
            <person name="Davis J.S."/>
            <person name="Moyle L.C."/>
            <person name="Manoli G."/>
            <person name="Bertolini E."/>
            <person name="Kostal V."/>
            <person name="Hawley R.S."/>
            <person name="Takahashi A."/>
            <person name="Jones C.D."/>
            <person name="Price D.K."/>
            <person name="Whiteman N."/>
            <person name="Kopp A."/>
            <person name="Matute D.R."/>
            <person name="Petrov D.A."/>
        </authorList>
    </citation>
    <scope>NUCLEOTIDE SEQUENCE [LARGE SCALE GENOMIC DNA]</scope>
</reference>
<evidence type="ECO:0000313" key="4">
    <source>
        <dbReference type="Proteomes" id="UP001652680"/>
    </source>
</evidence>
<dbReference type="AlphaFoldDB" id="A0A6P4E789"/>
<sequence>MLRLIYIYYGTLCPGWTTLRALSHGQRHFIVLWLKYWVIYAFLQGFAVFTDFLIGGLPFYAALKLILSICLWFSAPYSTNHLFNLIGKYVLGKLEPTIDRGGRWHDALGRKLLHSLIQLPLATTVVPNNKDEERKGPRLNGHLLKRELADLMAEIEKDKADKRRKHEGCKNLRTPLMESGERRLQTSSLDRLDRDSMHNIIDYLTQRLENQQPGDNRPKPWRCSNRINSGHPK</sequence>
<dbReference type="OMA" id="ELWLKYW"/>
<evidence type="ECO:0000313" key="5">
    <source>
        <dbReference type="RefSeq" id="XP_016973905.1"/>
    </source>
</evidence>
<protein>
    <submittedName>
        <fullName evidence="5">Uncharacterized protein LOC108040806</fullName>
    </submittedName>
</protein>
<accession>A0A6P4E789</accession>
<reference evidence="3" key="3">
    <citation type="submission" date="2025-05" db="UniProtKB">
        <authorList>
            <consortium name="EnsemblMetazoa"/>
        </authorList>
    </citation>
    <scope>IDENTIFICATION</scope>
</reference>
<dbReference type="GeneID" id="108040806"/>
<dbReference type="Pfam" id="PF03134">
    <property type="entry name" value="TB2_DP1_HVA22"/>
    <property type="match status" value="1"/>
</dbReference>
<evidence type="ECO:0000256" key="1">
    <source>
        <dbReference type="SAM" id="MobiDB-lite"/>
    </source>
</evidence>
<keyword evidence="2" id="KW-0812">Transmembrane</keyword>
<keyword evidence="2" id="KW-0472">Membrane</keyword>
<feature type="transmembrane region" description="Helical" evidence="2">
    <location>
        <begin position="34"/>
        <end position="54"/>
    </location>
</feature>
<feature type="region of interest" description="Disordered" evidence="1">
    <location>
        <begin position="207"/>
        <end position="233"/>
    </location>
</feature>
<dbReference type="EnsemblMetazoa" id="XM_017118416.2">
    <property type="protein sequence ID" value="XP_016973905.1"/>
    <property type="gene ID" value="LOC108040806"/>
</dbReference>
<dbReference type="InterPro" id="IPR004345">
    <property type="entry name" value="TB2_DP1_HVA22"/>
</dbReference>
<evidence type="ECO:0000313" key="3">
    <source>
        <dbReference type="EnsemblMetazoa" id="XP_016973905.1"/>
    </source>
</evidence>
<keyword evidence="4" id="KW-1185">Reference proteome</keyword>
<name>A0A6P4E789_DRORH</name>
<organism evidence="5">
    <name type="scientific">Drosophila rhopaloa</name>
    <name type="common">Fruit fly</name>
    <dbReference type="NCBI Taxonomy" id="1041015"/>
    <lineage>
        <taxon>Eukaryota</taxon>
        <taxon>Metazoa</taxon>
        <taxon>Ecdysozoa</taxon>
        <taxon>Arthropoda</taxon>
        <taxon>Hexapoda</taxon>
        <taxon>Insecta</taxon>
        <taxon>Pterygota</taxon>
        <taxon>Neoptera</taxon>
        <taxon>Endopterygota</taxon>
        <taxon>Diptera</taxon>
        <taxon>Brachycera</taxon>
        <taxon>Muscomorpha</taxon>
        <taxon>Ephydroidea</taxon>
        <taxon>Drosophilidae</taxon>
        <taxon>Drosophila</taxon>
        <taxon>Sophophora</taxon>
    </lineage>
</organism>
<feature type="transmembrane region" description="Helical" evidence="2">
    <location>
        <begin position="60"/>
        <end position="78"/>
    </location>
</feature>
<evidence type="ECO:0000256" key="2">
    <source>
        <dbReference type="SAM" id="Phobius"/>
    </source>
</evidence>
<gene>
    <name evidence="5" type="primary">LOC108040806</name>
    <name evidence="3" type="synonym">108040806</name>
</gene>
<keyword evidence="2" id="KW-1133">Transmembrane helix</keyword>